<organism evidence="2">
    <name type="scientific">Solibacter usitatus (strain Ellin6076)</name>
    <dbReference type="NCBI Taxonomy" id="234267"/>
    <lineage>
        <taxon>Bacteria</taxon>
        <taxon>Pseudomonadati</taxon>
        <taxon>Acidobacteriota</taxon>
        <taxon>Terriglobia</taxon>
        <taxon>Bryobacterales</taxon>
        <taxon>Solibacteraceae</taxon>
        <taxon>Candidatus Solibacter</taxon>
    </lineage>
</organism>
<feature type="transmembrane region" description="Helical" evidence="1">
    <location>
        <begin position="451"/>
        <end position="473"/>
    </location>
</feature>
<feature type="transmembrane region" description="Helical" evidence="1">
    <location>
        <begin position="515"/>
        <end position="535"/>
    </location>
</feature>
<gene>
    <name evidence="2" type="ordered locus">Acid_5340</name>
</gene>
<feature type="transmembrane region" description="Helical" evidence="1">
    <location>
        <begin position="197"/>
        <end position="217"/>
    </location>
</feature>
<dbReference type="AlphaFoldDB" id="Q01VM6"/>
<dbReference type="InParanoid" id="Q01VM6"/>
<keyword evidence="1" id="KW-0472">Membrane</keyword>
<feature type="transmembrane region" description="Helical" evidence="1">
    <location>
        <begin position="259"/>
        <end position="280"/>
    </location>
</feature>
<dbReference type="HOGENOM" id="CLU_492406_0_0_0"/>
<sequence>MGAFRLLVKHFFGRFFDNEIVSQTGDMRTNVVQAFGLVATPGIFVPFYMIPQRARFDHPFAHNWILLSDYYFFILFSMVVMGFVMVFEWDAIFPDRKDYLILTPLPLGGTSIFAAKTLALIAFLGIFAIDANLFCTFLAPLTTGGEGTAAPVVWRLIAIHGVSVMAAGIFVALSIASVQGVLINLLTGAGFRRVSPWVQMALMGTLIVMLFLTPLACASIRTLVERDSALLRWFPPFWFLGMYLDMLPGQPAGPRFHELAIMARQALAISAGAFAVTYLAGYHRHARRVMESVESTLGGPGRLRAGFDGLVNRRLLPHPLERATFHFISNTMLRTARQRLFLAAFGGVAVALTLPALLRVGTRPGMPILLFEAAGLLSAPLTLSFFVVSGLRAAFNFPAELRANWVFQICESEDRVLHIRAARKWIALMGIVPLFVLLTPVEIWFRGWRLAFIHLTFAIGLSLVLLNLLLVWFRKIPFTCSYFPGKTSMAVMAALYLAGFTTYSWSGADLEGRMIGSPALLIFFYAAIGAALYGLSRLEIRELGVDDALIYEDEPDPIVRSLELG</sequence>
<feature type="transmembrane region" description="Helical" evidence="1">
    <location>
        <begin position="425"/>
        <end position="445"/>
    </location>
</feature>
<dbReference type="STRING" id="234267.Acid_5340"/>
<evidence type="ECO:0000256" key="1">
    <source>
        <dbReference type="SAM" id="Phobius"/>
    </source>
</evidence>
<proteinExistence type="predicted"/>
<dbReference type="KEGG" id="sus:Acid_5340"/>
<feature type="transmembrane region" description="Helical" evidence="1">
    <location>
        <begin position="229"/>
        <end position="247"/>
    </location>
</feature>
<feature type="transmembrane region" description="Helical" evidence="1">
    <location>
        <begin position="153"/>
        <end position="177"/>
    </location>
</feature>
<feature type="transmembrane region" description="Helical" evidence="1">
    <location>
        <begin position="485"/>
        <end position="503"/>
    </location>
</feature>
<protein>
    <submittedName>
        <fullName evidence="2">Uncharacterized protein</fullName>
    </submittedName>
</protein>
<feature type="transmembrane region" description="Helical" evidence="1">
    <location>
        <begin position="31"/>
        <end position="50"/>
    </location>
</feature>
<feature type="transmembrane region" description="Helical" evidence="1">
    <location>
        <begin position="340"/>
        <end position="360"/>
    </location>
</feature>
<name>Q01VM6_SOLUE</name>
<feature type="transmembrane region" description="Helical" evidence="1">
    <location>
        <begin position="366"/>
        <end position="388"/>
    </location>
</feature>
<keyword evidence="1" id="KW-1133">Transmembrane helix</keyword>
<keyword evidence="1" id="KW-0812">Transmembrane</keyword>
<reference evidence="2" key="1">
    <citation type="submission" date="2006-10" db="EMBL/GenBank/DDBJ databases">
        <title>Complete sequence of Solibacter usitatus Ellin6076.</title>
        <authorList>
            <consortium name="US DOE Joint Genome Institute"/>
            <person name="Copeland A."/>
            <person name="Lucas S."/>
            <person name="Lapidus A."/>
            <person name="Barry K."/>
            <person name="Detter J.C."/>
            <person name="Glavina del Rio T."/>
            <person name="Hammon N."/>
            <person name="Israni S."/>
            <person name="Dalin E."/>
            <person name="Tice H."/>
            <person name="Pitluck S."/>
            <person name="Thompson L.S."/>
            <person name="Brettin T."/>
            <person name="Bruce D."/>
            <person name="Han C."/>
            <person name="Tapia R."/>
            <person name="Gilna P."/>
            <person name="Schmutz J."/>
            <person name="Larimer F."/>
            <person name="Land M."/>
            <person name="Hauser L."/>
            <person name="Kyrpides N."/>
            <person name="Mikhailova N."/>
            <person name="Janssen P.H."/>
            <person name="Kuske C.R."/>
            <person name="Richardson P."/>
        </authorList>
    </citation>
    <scope>NUCLEOTIDE SEQUENCE</scope>
    <source>
        <strain evidence="2">Ellin6076</strain>
    </source>
</reference>
<feature type="transmembrane region" description="Helical" evidence="1">
    <location>
        <begin position="70"/>
        <end position="87"/>
    </location>
</feature>
<dbReference type="OrthoDB" id="105452at2"/>
<evidence type="ECO:0000313" key="2">
    <source>
        <dbReference type="EMBL" id="ABJ86289.1"/>
    </source>
</evidence>
<dbReference type="eggNOG" id="COG0577">
    <property type="taxonomic scope" value="Bacteria"/>
</dbReference>
<dbReference type="EMBL" id="CP000473">
    <property type="protein sequence ID" value="ABJ86289.1"/>
    <property type="molecule type" value="Genomic_DNA"/>
</dbReference>
<accession>Q01VM6</accession>